<evidence type="ECO:0000313" key="3">
    <source>
        <dbReference type="Proteomes" id="UP000198867"/>
    </source>
</evidence>
<dbReference type="RefSeq" id="WP_090710537.1">
    <property type="nucleotide sequence ID" value="NZ_FOVM01000004.1"/>
</dbReference>
<name>A0A1I5B3S7_9MICO</name>
<accession>A0A1I5B3S7</accession>
<dbReference type="AlphaFoldDB" id="A0A1I5B3S7"/>
<dbReference type="OrthoDB" id="3746870at2"/>
<keyword evidence="1" id="KW-1133">Transmembrane helix</keyword>
<organism evidence="2 3">
    <name type="scientific">Mycetocola miduiensis</name>
    <dbReference type="NCBI Taxonomy" id="995034"/>
    <lineage>
        <taxon>Bacteria</taxon>
        <taxon>Bacillati</taxon>
        <taxon>Actinomycetota</taxon>
        <taxon>Actinomycetes</taxon>
        <taxon>Micrococcales</taxon>
        <taxon>Microbacteriaceae</taxon>
        <taxon>Mycetocola</taxon>
    </lineage>
</organism>
<dbReference type="InterPro" id="IPR023833">
    <property type="entry name" value="Signal_pept_SipW-depend-type"/>
</dbReference>
<keyword evidence="1" id="KW-0472">Membrane</keyword>
<proteinExistence type="predicted"/>
<keyword evidence="1" id="KW-0812">Transmembrane</keyword>
<dbReference type="EMBL" id="FOVM01000004">
    <property type="protein sequence ID" value="SFN69271.1"/>
    <property type="molecule type" value="Genomic_DNA"/>
</dbReference>
<protein>
    <submittedName>
        <fullName evidence="2">SipW-cognate class signal peptide</fullName>
    </submittedName>
</protein>
<gene>
    <name evidence="2" type="ORF">SAMN05216219_1706</name>
</gene>
<dbReference type="Proteomes" id="UP000198867">
    <property type="component" value="Unassembled WGS sequence"/>
</dbReference>
<keyword evidence="3" id="KW-1185">Reference proteome</keyword>
<feature type="transmembrane region" description="Helical" evidence="1">
    <location>
        <begin position="21"/>
        <end position="46"/>
    </location>
</feature>
<evidence type="ECO:0000256" key="1">
    <source>
        <dbReference type="SAM" id="Phobius"/>
    </source>
</evidence>
<dbReference type="STRING" id="995034.SAMN05216219_1706"/>
<evidence type="ECO:0000313" key="2">
    <source>
        <dbReference type="EMBL" id="SFN69271.1"/>
    </source>
</evidence>
<dbReference type="NCBIfam" id="TIGR04088">
    <property type="entry name" value="cognate_SipW"/>
    <property type="match status" value="1"/>
</dbReference>
<sequence length="196" mass="19459">MTQHRRAHASERPRSSAIRRILATAGVFGVAIATALSATGATYALWSDNASVNAPTLTAGSTGLTINGMTDATIPMTAAHLYPGGSVVSAAPLTVHNTGTVPLSVTAAAPVFSSTDAVLAPHLTVALRPSDACAPGAVGTPPTALPASMGSPLLLPPGADVRLCLEVYLSADAPSTVQGAAAAFAVELDGAQVPRS</sequence>
<reference evidence="3" key="1">
    <citation type="submission" date="2016-10" db="EMBL/GenBank/DDBJ databases">
        <authorList>
            <person name="Varghese N."/>
            <person name="Submissions S."/>
        </authorList>
    </citation>
    <scope>NUCLEOTIDE SEQUENCE [LARGE SCALE GENOMIC DNA]</scope>
    <source>
        <strain evidence="3">CGMCC 1.11101</strain>
    </source>
</reference>